<dbReference type="EMBL" id="CP021056">
    <property type="protein sequence ID" value="QXE23397.1"/>
    <property type="molecule type" value="Genomic_DNA"/>
</dbReference>
<proteinExistence type="predicted"/>
<protein>
    <recommendedName>
        <fullName evidence="3">DUF1822 family protein</fullName>
    </recommendedName>
</protein>
<dbReference type="Proteomes" id="UP000683511">
    <property type="component" value="Chromosome"/>
</dbReference>
<gene>
    <name evidence="1" type="ORF">B6N60_02087</name>
</gene>
<accession>A0A975Y4P9</accession>
<evidence type="ECO:0000313" key="1">
    <source>
        <dbReference type="EMBL" id="QXE23397.1"/>
    </source>
</evidence>
<dbReference type="RefSeq" id="WP_190607479.1">
    <property type="nucleotide sequence ID" value="NZ_CP021056.1"/>
</dbReference>
<sequence>MLTFTNPTDLILEIPKTTPQQVSLQGQTFSNSYSQYQGYINELCLSAVLQWLQEDVTPQAKVWPTITVLSSFWELVTGTALTVDTTRLILIPNDNIDLSEFRVPQEWVDIPGWVGDYYLAVQVEPEDGYVKIWGYCTHAALKENGTYDASDRTYSLDASDMIADINVLTLTLELCPTATTRAVISPLPSLPQTQAENLITRLANPEIITPRLAIPFTLWAGLIAHGGWRQKLSQQRLGLPEQWSVLQWLQRGVSQVAETAGWGKLNLEFGAAGARSVIENQPQQSISRQLAIAGQLYELSIIPQRETWRFELRHLTVGVNIPGGFKLRLLTEDLQPFPNNEAVATTAVESLFIEVALDAGEGIVWEIEPLPDNYDQEILRF</sequence>
<reference evidence="1" key="1">
    <citation type="submission" date="2017-04" db="EMBL/GenBank/DDBJ databases">
        <title>Genome deletions in a multicellular cyanobacterial endosymbiont for morphological adaptation in marine diatoms.</title>
        <authorList>
            <person name="Wang Y."/>
            <person name="Gao H."/>
            <person name="Li R."/>
            <person name="Xu X."/>
        </authorList>
    </citation>
    <scope>NUCLEOTIDE SEQUENCE</scope>
    <source>
        <strain evidence="1">FACHB 800</strain>
    </source>
</reference>
<name>A0A975Y4P9_9NOST</name>
<organism evidence="1 2">
    <name type="scientific">Richelia sinica FACHB-800</name>
    <dbReference type="NCBI Taxonomy" id="1357546"/>
    <lineage>
        <taxon>Bacteria</taxon>
        <taxon>Bacillati</taxon>
        <taxon>Cyanobacteriota</taxon>
        <taxon>Cyanophyceae</taxon>
        <taxon>Nostocales</taxon>
        <taxon>Nostocaceae</taxon>
        <taxon>Richelia</taxon>
    </lineage>
</organism>
<dbReference type="Pfam" id="PF08852">
    <property type="entry name" value="DUF1822"/>
    <property type="match status" value="1"/>
</dbReference>
<dbReference type="InterPro" id="IPR014951">
    <property type="entry name" value="DUF1822"/>
</dbReference>
<dbReference type="KEGG" id="rsin:B6N60_02087"/>
<evidence type="ECO:0008006" key="3">
    <source>
        <dbReference type="Google" id="ProtNLM"/>
    </source>
</evidence>
<keyword evidence="2" id="KW-1185">Reference proteome</keyword>
<evidence type="ECO:0000313" key="2">
    <source>
        <dbReference type="Proteomes" id="UP000683511"/>
    </source>
</evidence>
<dbReference type="AlphaFoldDB" id="A0A975Y4P9"/>